<dbReference type="Pfam" id="PF13527">
    <property type="entry name" value="Acetyltransf_9"/>
    <property type="match status" value="1"/>
</dbReference>
<protein>
    <submittedName>
        <fullName evidence="2">GNAT family N-acetyltransferase</fullName>
    </submittedName>
</protein>
<dbReference type="EMBL" id="DVIQ01000024">
    <property type="protein sequence ID" value="HIS30917.1"/>
    <property type="molecule type" value="Genomic_DNA"/>
</dbReference>
<evidence type="ECO:0000259" key="1">
    <source>
        <dbReference type="PROSITE" id="PS51186"/>
    </source>
</evidence>
<dbReference type="AlphaFoldDB" id="A0A9D1JJF1"/>
<dbReference type="InterPro" id="IPR016181">
    <property type="entry name" value="Acyl_CoA_acyltransferase"/>
</dbReference>
<dbReference type="CDD" id="cd04301">
    <property type="entry name" value="NAT_SF"/>
    <property type="match status" value="1"/>
</dbReference>
<dbReference type="Gene3D" id="3.30.1050.10">
    <property type="entry name" value="SCP2 sterol-binding domain"/>
    <property type="match status" value="1"/>
</dbReference>
<dbReference type="GO" id="GO:0030649">
    <property type="term" value="P:aminoglycoside antibiotic catabolic process"/>
    <property type="evidence" value="ECO:0007669"/>
    <property type="project" value="TreeGrafter"/>
</dbReference>
<dbReference type="PROSITE" id="PS51186">
    <property type="entry name" value="GNAT"/>
    <property type="match status" value="1"/>
</dbReference>
<evidence type="ECO:0000313" key="2">
    <source>
        <dbReference type="EMBL" id="HIS30917.1"/>
    </source>
</evidence>
<dbReference type="PANTHER" id="PTHR37817:SF1">
    <property type="entry name" value="N-ACETYLTRANSFERASE EIS"/>
    <property type="match status" value="1"/>
</dbReference>
<dbReference type="GO" id="GO:0034069">
    <property type="term" value="F:aminoglycoside N-acetyltransferase activity"/>
    <property type="evidence" value="ECO:0007669"/>
    <property type="project" value="TreeGrafter"/>
</dbReference>
<dbReference type="SUPFAM" id="SSF55729">
    <property type="entry name" value="Acyl-CoA N-acyltransferases (Nat)"/>
    <property type="match status" value="1"/>
</dbReference>
<reference evidence="2" key="1">
    <citation type="submission" date="2020-10" db="EMBL/GenBank/DDBJ databases">
        <authorList>
            <person name="Gilroy R."/>
        </authorList>
    </citation>
    <scope>NUCLEOTIDE SEQUENCE</scope>
    <source>
        <strain evidence="2">CHK190-19873</strain>
    </source>
</reference>
<dbReference type="InterPro" id="IPR000182">
    <property type="entry name" value="GNAT_dom"/>
</dbReference>
<dbReference type="Gene3D" id="3.40.630.30">
    <property type="match status" value="2"/>
</dbReference>
<dbReference type="InterPro" id="IPR051554">
    <property type="entry name" value="Acetyltransferase_Eis"/>
</dbReference>
<organism evidence="2 3">
    <name type="scientific">Candidatus Limivivens intestinipullorum</name>
    <dbReference type="NCBI Taxonomy" id="2840858"/>
    <lineage>
        <taxon>Bacteria</taxon>
        <taxon>Bacillati</taxon>
        <taxon>Bacillota</taxon>
        <taxon>Clostridia</taxon>
        <taxon>Lachnospirales</taxon>
        <taxon>Lachnospiraceae</taxon>
        <taxon>Lachnospiraceae incertae sedis</taxon>
        <taxon>Candidatus Limivivens</taxon>
    </lineage>
</organism>
<name>A0A9D1JJF1_9FIRM</name>
<feature type="domain" description="N-acetyltransferase" evidence="1">
    <location>
        <begin position="2"/>
        <end position="169"/>
    </location>
</feature>
<evidence type="ECO:0000313" key="3">
    <source>
        <dbReference type="Proteomes" id="UP000823935"/>
    </source>
</evidence>
<proteinExistence type="predicted"/>
<gene>
    <name evidence="2" type="ORF">IAB44_05110</name>
</gene>
<dbReference type="Proteomes" id="UP000823935">
    <property type="component" value="Unassembled WGS sequence"/>
</dbReference>
<dbReference type="PANTHER" id="PTHR37817">
    <property type="entry name" value="N-ACETYLTRANSFERASE EIS"/>
    <property type="match status" value="1"/>
</dbReference>
<comment type="caution">
    <text evidence="2">The sequence shown here is derived from an EMBL/GenBank/DDBJ whole genome shotgun (WGS) entry which is preliminary data.</text>
</comment>
<reference evidence="2" key="2">
    <citation type="journal article" date="2021" name="PeerJ">
        <title>Extensive microbial diversity within the chicken gut microbiome revealed by metagenomics and culture.</title>
        <authorList>
            <person name="Gilroy R."/>
            <person name="Ravi A."/>
            <person name="Getino M."/>
            <person name="Pursley I."/>
            <person name="Horton D.L."/>
            <person name="Alikhan N.F."/>
            <person name="Baker D."/>
            <person name="Gharbi K."/>
            <person name="Hall N."/>
            <person name="Watson M."/>
            <person name="Adriaenssens E.M."/>
            <person name="Foster-Nyarko E."/>
            <person name="Jarju S."/>
            <person name="Secka A."/>
            <person name="Antonio M."/>
            <person name="Oren A."/>
            <person name="Chaudhuri R.R."/>
            <person name="La Ragione R."/>
            <person name="Hildebrand F."/>
            <person name="Pallen M.J."/>
        </authorList>
    </citation>
    <scope>NUCLEOTIDE SEQUENCE</scope>
    <source>
        <strain evidence="2">CHK190-19873</strain>
    </source>
</reference>
<dbReference type="InterPro" id="IPR036527">
    <property type="entry name" value="SCP2_sterol-bd_dom_sf"/>
</dbReference>
<sequence>MEIVRRLRRQEHSRTRGLYETVFSEDSQRFVDYYYERVAKENEIYVVEDGEEIRAMLHLNPYPVCLYDSEYLLHYIVAVGTHPAYRHRGMMRRLLGQALETMYDRGEPFTFLMPADEQIYRPFDFTWISRTNYQEIAPKDFRKDAGLTAYRAERADIPDLAWIGQRILKERYCVFAKRTQAYFERLLEEQEAMKGEVVLLGENRIPRGYLAYSAEDGVPEIRELAVERGYASQAFAALADWFYYDEKVKMYGFPEELELSGASQRPFMMGRIVHLERFVESVRAKEEQFLEFSLEDKLLPKNSGSFRCRLSPDGSAAERIAEREGLPRLTPSELLNRLLEEETVFFHETV</sequence>
<accession>A0A9D1JJF1</accession>